<dbReference type="RefSeq" id="WP_356956405.1">
    <property type="nucleotide sequence ID" value="NZ_JBEYBD010000006.1"/>
</dbReference>
<dbReference type="PROSITE" id="PS51374">
    <property type="entry name" value="NDPK_LIKE"/>
    <property type="match status" value="1"/>
</dbReference>
<protein>
    <submittedName>
        <fullName evidence="3">Nucleoside-diphosphate kinase</fullName>
    </submittedName>
</protein>
<keyword evidence="4" id="KW-1185">Reference proteome</keyword>
<proteinExistence type="inferred from homology"/>
<evidence type="ECO:0000256" key="1">
    <source>
        <dbReference type="PROSITE-ProRule" id="PRU00706"/>
    </source>
</evidence>
<dbReference type="GO" id="GO:0016301">
    <property type="term" value="F:kinase activity"/>
    <property type="evidence" value="ECO:0007669"/>
    <property type="project" value="UniProtKB-KW"/>
</dbReference>
<evidence type="ECO:0000313" key="4">
    <source>
        <dbReference type="Proteomes" id="UP001550628"/>
    </source>
</evidence>
<dbReference type="SUPFAM" id="SSF54919">
    <property type="entry name" value="Nucleoside diphosphate kinase, NDK"/>
    <property type="match status" value="1"/>
</dbReference>
<gene>
    <name evidence="3" type="ORF">ABZ510_33420</name>
</gene>
<dbReference type="Proteomes" id="UP001550628">
    <property type="component" value="Unassembled WGS sequence"/>
</dbReference>
<evidence type="ECO:0000313" key="3">
    <source>
        <dbReference type="EMBL" id="MEU1956737.1"/>
    </source>
</evidence>
<accession>A0ABV2X0R2</accession>
<reference evidence="3 4" key="1">
    <citation type="submission" date="2024-06" db="EMBL/GenBank/DDBJ databases">
        <title>The Natural Products Discovery Center: Release of the First 8490 Sequenced Strains for Exploring Actinobacteria Biosynthetic Diversity.</title>
        <authorList>
            <person name="Kalkreuter E."/>
            <person name="Kautsar S.A."/>
            <person name="Yang D."/>
            <person name="Bader C.D."/>
            <person name="Teijaro C.N."/>
            <person name="Fluegel L."/>
            <person name="Davis C.M."/>
            <person name="Simpson J.R."/>
            <person name="Lauterbach L."/>
            <person name="Steele A.D."/>
            <person name="Gui C."/>
            <person name="Meng S."/>
            <person name="Li G."/>
            <person name="Viehrig K."/>
            <person name="Ye F."/>
            <person name="Su P."/>
            <person name="Kiefer A.F."/>
            <person name="Nichols A."/>
            <person name="Cepeda A.J."/>
            <person name="Yan W."/>
            <person name="Fan B."/>
            <person name="Jiang Y."/>
            <person name="Adhikari A."/>
            <person name="Zheng C.-J."/>
            <person name="Schuster L."/>
            <person name="Cowan T.M."/>
            <person name="Smanski M.J."/>
            <person name="Chevrette M.G."/>
            <person name="De Carvalho L.P.S."/>
            <person name="Shen B."/>
        </authorList>
    </citation>
    <scope>NUCLEOTIDE SEQUENCE [LARGE SCALE GENOMIC DNA]</scope>
    <source>
        <strain evidence="3 4">NPDC019708</strain>
    </source>
</reference>
<feature type="domain" description="Nucleoside diphosphate kinase-like" evidence="2">
    <location>
        <begin position="62"/>
        <end position="201"/>
    </location>
</feature>
<comment type="caution">
    <text evidence="3">The sequence shown here is derived from an EMBL/GenBank/DDBJ whole genome shotgun (WGS) entry which is preliminary data.</text>
</comment>
<evidence type="ECO:0000259" key="2">
    <source>
        <dbReference type="Pfam" id="PF00334"/>
    </source>
</evidence>
<comment type="caution">
    <text evidence="1">Lacks conserved residue(s) required for the propagation of feature annotation.</text>
</comment>
<sequence>MTDPQTARPAAPPPPDPLAALLSALTPAEDKAGAYHGDTYVLECVDQLRRLRVDPAAFASRHSLLLLAPGAIVSRAVDPTLKWLSGNGFRVVDAAAVPLNRHLVRALWRYSWNTASPERRRLTDLLAGISEALLLVVTGPDGELPAPVRLAEGAGPDDPAQRRPGQLRYLLGQRSTVLNPVHTPEDPADVVRELAIFFPETRRAEVISRAYTGADSAETARTLADALYARTPCRSFDKSVALDRLLRDLDRAGAPAPADFDAGSAGACAAMLTRALASGLDIDPWSAVVLGAEVLPMRADAGPRALRPVTAADWRAGAR</sequence>
<dbReference type="EMBL" id="JBEYBF010000044">
    <property type="protein sequence ID" value="MEU1956737.1"/>
    <property type="molecule type" value="Genomic_DNA"/>
</dbReference>
<name>A0ABV2X0R2_9NOCA</name>
<comment type="similarity">
    <text evidence="1">Belongs to the NDK family.</text>
</comment>
<keyword evidence="3" id="KW-0418">Kinase</keyword>
<organism evidence="3 4">
    <name type="scientific">Nocardia rhamnosiphila</name>
    <dbReference type="NCBI Taxonomy" id="426716"/>
    <lineage>
        <taxon>Bacteria</taxon>
        <taxon>Bacillati</taxon>
        <taxon>Actinomycetota</taxon>
        <taxon>Actinomycetes</taxon>
        <taxon>Mycobacteriales</taxon>
        <taxon>Nocardiaceae</taxon>
        <taxon>Nocardia</taxon>
    </lineage>
</organism>
<dbReference type="InterPro" id="IPR036850">
    <property type="entry name" value="NDK-like_dom_sf"/>
</dbReference>
<dbReference type="Pfam" id="PF00334">
    <property type="entry name" value="NDK"/>
    <property type="match status" value="1"/>
</dbReference>
<dbReference type="InterPro" id="IPR034907">
    <property type="entry name" value="NDK-like_dom"/>
</dbReference>
<keyword evidence="3" id="KW-0808">Transferase</keyword>
<dbReference type="Gene3D" id="3.30.70.141">
    <property type="entry name" value="Nucleoside diphosphate kinase-like domain"/>
    <property type="match status" value="1"/>
</dbReference>